<dbReference type="EMBL" id="BKCJ010314983">
    <property type="protein sequence ID" value="GEZ72378.1"/>
    <property type="molecule type" value="Genomic_DNA"/>
</dbReference>
<evidence type="ECO:0000313" key="1">
    <source>
        <dbReference type="EMBL" id="GEZ72378.1"/>
    </source>
</evidence>
<evidence type="ECO:0008006" key="2">
    <source>
        <dbReference type="Google" id="ProtNLM"/>
    </source>
</evidence>
<comment type="caution">
    <text evidence="1">The sequence shown here is derived from an EMBL/GenBank/DDBJ whole genome shotgun (WGS) entry which is preliminary data.</text>
</comment>
<accession>A0A699IQX5</accession>
<reference evidence="1" key="1">
    <citation type="journal article" date="2019" name="Sci. Rep.">
        <title>Draft genome of Tanacetum cinerariifolium, the natural source of mosquito coil.</title>
        <authorList>
            <person name="Yamashiro T."/>
            <person name="Shiraishi A."/>
            <person name="Satake H."/>
            <person name="Nakayama K."/>
        </authorList>
    </citation>
    <scope>NUCLEOTIDE SEQUENCE</scope>
</reference>
<name>A0A699IQX5_TANCI</name>
<protein>
    <recommendedName>
        <fullName evidence="2">Reverse transcriptase domain-containing protein</fullName>
    </recommendedName>
</protein>
<proteinExistence type="predicted"/>
<gene>
    <name evidence="1" type="ORF">Tci_544351</name>
</gene>
<organism evidence="1">
    <name type="scientific">Tanacetum cinerariifolium</name>
    <name type="common">Dalmatian daisy</name>
    <name type="synonym">Chrysanthemum cinerariifolium</name>
    <dbReference type="NCBI Taxonomy" id="118510"/>
    <lineage>
        <taxon>Eukaryota</taxon>
        <taxon>Viridiplantae</taxon>
        <taxon>Streptophyta</taxon>
        <taxon>Embryophyta</taxon>
        <taxon>Tracheophyta</taxon>
        <taxon>Spermatophyta</taxon>
        <taxon>Magnoliopsida</taxon>
        <taxon>eudicotyledons</taxon>
        <taxon>Gunneridae</taxon>
        <taxon>Pentapetalae</taxon>
        <taxon>asterids</taxon>
        <taxon>campanulids</taxon>
        <taxon>Asterales</taxon>
        <taxon>Asteraceae</taxon>
        <taxon>Asteroideae</taxon>
        <taxon>Anthemideae</taxon>
        <taxon>Anthemidinae</taxon>
        <taxon>Tanacetum</taxon>
    </lineage>
</organism>
<sequence>MKIDQHHFNAKSNLIESMLNHDSSIIPSSSKINSLLDEFAGKLTLLKSILPGIDETDCYSEEDIRLIERLLYDNSSPRPLKEFVFENSDAAIESFSPSPIPVEDSDSRMEEIDLSFNPDDPMLPGIEEDNNDSERDILIHEELIDNYSLLLLVNESFYFDIPSLSRPPTKPPDGNT</sequence>
<dbReference type="AlphaFoldDB" id="A0A699IQX5"/>